<dbReference type="EMBL" id="VICG01000007">
    <property type="protein sequence ID" value="KAA8570505.1"/>
    <property type="molecule type" value="Genomic_DNA"/>
</dbReference>
<comment type="caution">
    <text evidence="1">The sequence shown here is derived from an EMBL/GenBank/DDBJ whole genome shotgun (WGS) entry which is preliminary data.</text>
</comment>
<reference evidence="1 2" key="1">
    <citation type="submission" date="2019-06" db="EMBL/GenBank/DDBJ databases">
        <title>Genome Sequence of the Brown Rot Fungal Pathogen Monilinia fructicola.</title>
        <authorList>
            <person name="De Miccolis Angelini R.M."/>
            <person name="Landi L."/>
            <person name="Abate D."/>
            <person name="Pollastro S."/>
            <person name="Romanazzi G."/>
            <person name="Faretra F."/>
        </authorList>
    </citation>
    <scope>NUCLEOTIDE SEQUENCE [LARGE SCALE GENOMIC DNA]</scope>
    <source>
        <strain evidence="1 2">Mfrc123</strain>
    </source>
</reference>
<organism evidence="1 2">
    <name type="scientific">Monilinia fructicola</name>
    <name type="common">Brown rot fungus</name>
    <name type="synonym">Ciboria fructicola</name>
    <dbReference type="NCBI Taxonomy" id="38448"/>
    <lineage>
        <taxon>Eukaryota</taxon>
        <taxon>Fungi</taxon>
        <taxon>Dikarya</taxon>
        <taxon>Ascomycota</taxon>
        <taxon>Pezizomycotina</taxon>
        <taxon>Leotiomycetes</taxon>
        <taxon>Helotiales</taxon>
        <taxon>Sclerotiniaceae</taxon>
        <taxon>Monilinia</taxon>
    </lineage>
</organism>
<gene>
    <name evidence="1" type="ORF">EYC84_002774</name>
</gene>
<evidence type="ECO:0000313" key="2">
    <source>
        <dbReference type="Proteomes" id="UP000322873"/>
    </source>
</evidence>
<accession>A0A5M9JUI9</accession>
<name>A0A5M9JUI9_MONFR</name>
<protein>
    <submittedName>
        <fullName evidence="1">Uncharacterized protein</fullName>
    </submittedName>
</protein>
<dbReference type="Proteomes" id="UP000322873">
    <property type="component" value="Unassembled WGS sequence"/>
</dbReference>
<proteinExistence type="predicted"/>
<sequence length="126" mass="14601">MKGHELLSITELNHVLVVYGKAERNEAKMRLKMAIRKKSGWIFCMEAGRGSMVIGVNLYQFTDEQKAWLGYHDQSTQLNCNHMFIKDPTRFLRALLGELSRKHQLNCCGSLYIMYGGRSETFLKIR</sequence>
<evidence type="ECO:0000313" key="1">
    <source>
        <dbReference type="EMBL" id="KAA8570505.1"/>
    </source>
</evidence>
<keyword evidence="2" id="KW-1185">Reference proteome</keyword>
<dbReference type="AlphaFoldDB" id="A0A5M9JUI9"/>